<reference evidence="1" key="1">
    <citation type="submission" date="2022-01" db="EMBL/GenBank/DDBJ databases">
        <authorList>
            <person name="King R."/>
        </authorList>
    </citation>
    <scope>NUCLEOTIDE SEQUENCE</scope>
</reference>
<dbReference type="EMBL" id="OV725077">
    <property type="protein sequence ID" value="CAH1391913.1"/>
    <property type="molecule type" value="Genomic_DNA"/>
</dbReference>
<protein>
    <submittedName>
        <fullName evidence="1">Uncharacterized protein</fullName>
    </submittedName>
</protein>
<sequence>MIPIQLTRPGQLSNGCKRTFQSSSLPLIGPQEALISTHLVPAFIRTGEDAMPQTENTLTWKVSISGPSS</sequence>
<evidence type="ECO:0000313" key="2">
    <source>
        <dbReference type="Proteomes" id="UP001152798"/>
    </source>
</evidence>
<proteinExistence type="predicted"/>
<keyword evidence="2" id="KW-1185">Reference proteome</keyword>
<evidence type="ECO:0000313" key="1">
    <source>
        <dbReference type="EMBL" id="CAH1391913.1"/>
    </source>
</evidence>
<organism evidence="1 2">
    <name type="scientific">Nezara viridula</name>
    <name type="common">Southern green stink bug</name>
    <name type="synonym">Cimex viridulus</name>
    <dbReference type="NCBI Taxonomy" id="85310"/>
    <lineage>
        <taxon>Eukaryota</taxon>
        <taxon>Metazoa</taxon>
        <taxon>Ecdysozoa</taxon>
        <taxon>Arthropoda</taxon>
        <taxon>Hexapoda</taxon>
        <taxon>Insecta</taxon>
        <taxon>Pterygota</taxon>
        <taxon>Neoptera</taxon>
        <taxon>Paraneoptera</taxon>
        <taxon>Hemiptera</taxon>
        <taxon>Heteroptera</taxon>
        <taxon>Panheteroptera</taxon>
        <taxon>Pentatomomorpha</taxon>
        <taxon>Pentatomoidea</taxon>
        <taxon>Pentatomidae</taxon>
        <taxon>Pentatominae</taxon>
        <taxon>Nezara</taxon>
    </lineage>
</organism>
<name>A0A9P0E8N8_NEZVI</name>
<gene>
    <name evidence="1" type="ORF">NEZAVI_LOCUS2837</name>
</gene>
<accession>A0A9P0E8N8</accession>
<dbReference type="AlphaFoldDB" id="A0A9P0E8N8"/>
<dbReference type="Proteomes" id="UP001152798">
    <property type="component" value="Chromosome 1"/>
</dbReference>